<name>A0A6P2S7L0_9BURK</name>
<sequence length="155" mass="16470">MRHTRFERGSETARPGFLALCRVIRDPSDPARFAGDADPRRYRDWSSARPALLVIEALHQFAVKAARAMHGEPALMVPAQLRELALGRVDGYPRLALAGTVAKHGDGYRVEVSARDADADAGAGAGAYPAVASGTVFVALMPARLPASAVPGERP</sequence>
<accession>A0A6P2S7L0</accession>
<organism evidence="1 2">
    <name type="scientific">Burkholderia paludis</name>
    <dbReference type="NCBI Taxonomy" id="1506587"/>
    <lineage>
        <taxon>Bacteria</taxon>
        <taxon>Pseudomonadati</taxon>
        <taxon>Pseudomonadota</taxon>
        <taxon>Betaproteobacteria</taxon>
        <taxon>Burkholderiales</taxon>
        <taxon>Burkholderiaceae</taxon>
        <taxon>Burkholderia</taxon>
        <taxon>Burkholderia cepacia complex</taxon>
    </lineage>
</organism>
<proteinExistence type="predicted"/>
<protein>
    <recommendedName>
        <fullName evidence="3">Beta-hydroxyacyl-ACP dehydratase</fullName>
    </recommendedName>
</protein>
<keyword evidence="2" id="KW-1185">Reference proteome</keyword>
<gene>
    <name evidence="1" type="ORF">BPA30113_07168</name>
</gene>
<reference evidence="1 2" key="1">
    <citation type="submission" date="2019-09" db="EMBL/GenBank/DDBJ databases">
        <authorList>
            <person name="Depoorter E."/>
        </authorList>
    </citation>
    <scope>NUCLEOTIDE SEQUENCE [LARGE SCALE GENOMIC DNA]</scope>
    <source>
        <strain evidence="1">LMG 30113</strain>
    </source>
</reference>
<dbReference type="Proteomes" id="UP000494330">
    <property type="component" value="Unassembled WGS sequence"/>
</dbReference>
<dbReference type="AlphaFoldDB" id="A0A6P2S7L0"/>
<evidence type="ECO:0000313" key="1">
    <source>
        <dbReference type="EMBL" id="VWC44321.1"/>
    </source>
</evidence>
<evidence type="ECO:0008006" key="3">
    <source>
        <dbReference type="Google" id="ProtNLM"/>
    </source>
</evidence>
<evidence type="ECO:0000313" key="2">
    <source>
        <dbReference type="Proteomes" id="UP000494330"/>
    </source>
</evidence>
<dbReference type="EMBL" id="CABVQD010000047">
    <property type="protein sequence ID" value="VWC44321.1"/>
    <property type="molecule type" value="Genomic_DNA"/>
</dbReference>